<evidence type="ECO:0000256" key="1">
    <source>
        <dbReference type="SAM" id="SignalP"/>
    </source>
</evidence>
<name>A0A8J8KC26_9FLAO</name>
<dbReference type="EMBL" id="JABSNO010000017">
    <property type="protein sequence ID" value="NRS93169.1"/>
    <property type="molecule type" value="Genomic_DNA"/>
</dbReference>
<keyword evidence="3" id="KW-1185">Reference proteome</keyword>
<keyword evidence="1" id="KW-0732">Signal</keyword>
<feature type="chain" id="PRO_5035161422" description="Thrombospondin type 3 repeat-containing protein" evidence="1">
    <location>
        <begin position="26"/>
        <end position="1067"/>
    </location>
</feature>
<evidence type="ECO:0000313" key="2">
    <source>
        <dbReference type="EMBL" id="NRS93169.1"/>
    </source>
</evidence>
<comment type="caution">
    <text evidence="2">The sequence shown here is derived from an EMBL/GenBank/DDBJ whole genome shotgun (WGS) entry which is preliminary data.</text>
</comment>
<sequence>MNNKFTKNLIIATLLLFIGSGVLQAQCTLGKSGTWNGAAGTGEPRSNTISGVTVSMATQDIPEAGKSPTAMSYTPNGTFNTTNFWSPASIAGSNSLEFVFFWDSTPEVGTDATIDSGTRQFTITFSRPIKEFKLHLDRLGGIDAGVTNSTEFTFTSPSVTMTRLSGNPQFEVVGNKIFRTPFITGATSAEATADATGTGAGTLGFSDTSGNGFTTLTFTARGIGADGGGADGIEFVMELCPDIVIPKPDSYSGVVNTNFSTGSVRANDTIDNVPATSANSTVVIVGTWPAGISLNNGTGQISVANTVPVGVYNIQYRLCSVNASTVCTTTTVKITINADSDGDGIADINDLDDDNDGILDTVECSGINAVTNGDFSAAGTGWTSSGGWQFVSGVVVIDQNNTIQTLSQTIPNTFSLTGELEIKFDLRPSNGNASPGNDATFQVEFNGIIYASIYNPTSGTDPVTITYMNGAYGTPNSLVQNIMGTVSVFVPDPGVAAPLLFRHIAGLDDWILDNVFIKGCNDTDGDGIPDYLDLDSDNDGCPDAIEGGGSFLDGNLTNSTMPGGNSGATSGTYNLPIIRNLPGPVGTTPTTNGVPTLAGTGQALGSSQNTAINACVDPCAITAANPDSDGDGISDFCDLDDDNDGILDTVECPMPMSAASPTNGSAVGNYGNNNGSITIPGGTDDWADGLYIASNDGQSIGGSNTAVLGTAYGLVTSLQFNGADQSTLAGAITNNDYVQWAFTTGAFVEPTYLDRFEYSHWTDRDSGLPIAGNFNYEVRISNDNFVTNTVVFSTRQYGSALDMNTRIIAGPIVFGNRTLHIIRTLNPTNVISLMPNSSYKVRMYLYGDSDGNGEIILDDTRLPIKVVCDKDGDGIPNILDLDSDNDGCPDAAEGGNTTIPKTSLVASAGTLQGGNGVNPATAPTSGTFNQSVLLNLGNTVGSTATTNGIPTIAGTGQGIGTSTNALINACFCYDPANTAAAGVDTKHGITLLQKAGADNGNWPMIRKSGFTALESNTKGFVITRATTTEITNIISPQDGMMVYDTVAKCLKLYDGSTWSCFVTPTCP</sequence>
<dbReference type="AlphaFoldDB" id="A0A8J8KC26"/>
<dbReference type="GO" id="GO:0005509">
    <property type="term" value="F:calcium ion binding"/>
    <property type="evidence" value="ECO:0007669"/>
    <property type="project" value="InterPro"/>
</dbReference>
<reference evidence="2" key="1">
    <citation type="submission" date="2020-05" db="EMBL/GenBank/DDBJ databases">
        <title>Genomic Encyclopedia of Type Strains, Phase IV (KMG-V): Genome sequencing to study the core and pangenomes of soil and plant-associated prokaryotes.</title>
        <authorList>
            <person name="Whitman W."/>
        </authorList>
    </citation>
    <scope>NUCLEOTIDE SEQUENCE</scope>
    <source>
        <strain evidence="2">16F</strain>
    </source>
</reference>
<gene>
    <name evidence="2" type="ORF">HNQ03_002256</name>
</gene>
<evidence type="ECO:0000313" key="3">
    <source>
        <dbReference type="Proteomes" id="UP000610746"/>
    </source>
</evidence>
<evidence type="ECO:0008006" key="4">
    <source>
        <dbReference type="Google" id="ProtNLM"/>
    </source>
</evidence>
<feature type="signal peptide" evidence="1">
    <location>
        <begin position="1"/>
        <end position="25"/>
    </location>
</feature>
<dbReference type="RefSeq" id="WP_173779746.1">
    <property type="nucleotide sequence ID" value="NZ_JABSNO010000017.1"/>
</dbReference>
<dbReference type="InterPro" id="IPR028974">
    <property type="entry name" value="TSP_type-3_rpt"/>
</dbReference>
<dbReference type="Proteomes" id="UP000610746">
    <property type="component" value="Unassembled WGS sequence"/>
</dbReference>
<protein>
    <recommendedName>
        <fullName evidence="4">Thrombospondin type 3 repeat-containing protein</fullName>
    </recommendedName>
</protein>
<organism evidence="2 3">
    <name type="scientific">Frigoriflavimonas asaccharolytica</name>
    <dbReference type="NCBI Taxonomy" id="2735899"/>
    <lineage>
        <taxon>Bacteria</taxon>
        <taxon>Pseudomonadati</taxon>
        <taxon>Bacteroidota</taxon>
        <taxon>Flavobacteriia</taxon>
        <taxon>Flavobacteriales</taxon>
        <taxon>Weeksellaceae</taxon>
        <taxon>Frigoriflavimonas</taxon>
    </lineage>
</organism>
<proteinExistence type="predicted"/>
<dbReference type="SUPFAM" id="SSF103647">
    <property type="entry name" value="TSP type-3 repeat"/>
    <property type="match status" value="1"/>
</dbReference>
<dbReference type="Gene3D" id="4.10.1080.10">
    <property type="entry name" value="TSP type-3 repeat"/>
    <property type="match status" value="2"/>
</dbReference>
<accession>A0A8J8KC26</accession>